<dbReference type="EMBL" id="JBBWRZ010000005">
    <property type="protein sequence ID" value="KAK8235656.1"/>
    <property type="molecule type" value="Genomic_DNA"/>
</dbReference>
<name>A0ABR1YQC8_9PEZI</name>
<dbReference type="Proteomes" id="UP001492380">
    <property type="component" value="Unassembled WGS sequence"/>
</dbReference>
<proteinExistence type="predicted"/>
<sequence length="440" mass="50377">MASLFNWFWGAFAKPDSRNETDNTAKQQQSESLPQTSRKRRLEDQDDGALEPNKKALLHRLEGSPLLESDLDDSLLNGHRYINPDVDFIDGHVNGRSDDPEDLPAKDYAESQLSDELFIKKEEELEYLHRAEPHWPVSDDDASDSIFATPERQTRDTILHDQLQSSVTKRLWLERHLADRAKETDLLRDQGFSADTISIHRRIGLRGIIPTFPRIWAYDLDTLAQKHFVDDPDPSAAFISSLSGNEFRAVKAFQRLMDIGPWARDAVANEAYASPNRKPAKLIRNEIEAYVKWAFKDGELDTSVTPPTIGVFSAPRGSDLKRFQQQVTSSLMAMKDAWREKLHDETLFQNYNFNKLVPEVYGIAIVNTQVRFVVLHDWWDEPTVVIWSEHDFASPDHDFWNAQALALMVVHCRNNMVDLEDILRFDPDAEVDAETSSAAF</sequence>
<reference evidence="2 3" key="1">
    <citation type="submission" date="2024-04" db="EMBL/GenBank/DDBJ databases">
        <title>Phyllosticta paracitricarpa is synonymous to the EU quarantine fungus P. citricarpa based on phylogenomic analyses.</title>
        <authorList>
            <consortium name="Lawrence Berkeley National Laboratory"/>
            <person name="Van Ingen-Buijs V.A."/>
            <person name="Van Westerhoven A.C."/>
            <person name="Haridas S."/>
            <person name="Skiadas P."/>
            <person name="Martin F."/>
            <person name="Groenewald J.Z."/>
            <person name="Crous P.W."/>
            <person name="Seidl M.F."/>
        </authorList>
    </citation>
    <scope>NUCLEOTIDE SEQUENCE [LARGE SCALE GENOMIC DNA]</scope>
    <source>
        <strain evidence="2 3">CBS 123374</strain>
    </source>
</reference>
<protein>
    <submittedName>
        <fullName evidence="2">Uncharacterized protein</fullName>
    </submittedName>
</protein>
<accession>A0ABR1YQC8</accession>
<organism evidence="2 3">
    <name type="scientific">Phyllosticta capitalensis</name>
    <dbReference type="NCBI Taxonomy" id="121624"/>
    <lineage>
        <taxon>Eukaryota</taxon>
        <taxon>Fungi</taxon>
        <taxon>Dikarya</taxon>
        <taxon>Ascomycota</taxon>
        <taxon>Pezizomycotina</taxon>
        <taxon>Dothideomycetes</taxon>
        <taxon>Dothideomycetes incertae sedis</taxon>
        <taxon>Botryosphaeriales</taxon>
        <taxon>Phyllostictaceae</taxon>
        <taxon>Phyllosticta</taxon>
    </lineage>
</organism>
<evidence type="ECO:0000313" key="2">
    <source>
        <dbReference type="EMBL" id="KAK8235656.1"/>
    </source>
</evidence>
<feature type="region of interest" description="Disordered" evidence="1">
    <location>
        <begin position="14"/>
        <end position="49"/>
    </location>
</feature>
<keyword evidence="3" id="KW-1185">Reference proteome</keyword>
<evidence type="ECO:0000256" key="1">
    <source>
        <dbReference type="SAM" id="MobiDB-lite"/>
    </source>
</evidence>
<comment type="caution">
    <text evidence="2">The sequence shown here is derived from an EMBL/GenBank/DDBJ whole genome shotgun (WGS) entry which is preliminary data.</text>
</comment>
<gene>
    <name evidence="2" type="ORF">HDK90DRAFT_252834</name>
</gene>
<evidence type="ECO:0000313" key="3">
    <source>
        <dbReference type="Proteomes" id="UP001492380"/>
    </source>
</evidence>
<feature type="compositionally biased region" description="Polar residues" evidence="1">
    <location>
        <begin position="24"/>
        <end position="36"/>
    </location>
</feature>